<evidence type="ECO:0000313" key="3">
    <source>
        <dbReference type="Proteomes" id="UP000315995"/>
    </source>
</evidence>
<evidence type="ECO:0000313" key="2">
    <source>
        <dbReference type="EMBL" id="QDG51564.1"/>
    </source>
</evidence>
<dbReference type="EMBL" id="CP041186">
    <property type="protein sequence ID" value="QDG51564.1"/>
    <property type="molecule type" value="Genomic_DNA"/>
</dbReference>
<dbReference type="Pfam" id="PF03091">
    <property type="entry name" value="CutA1"/>
    <property type="match status" value="1"/>
</dbReference>
<dbReference type="Proteomes" id="UP000315995">
    <property type="component" value="Chromosome"/>
</dbReference>
<reference evidence="2 3" key="1">
    <citation type="submission" date="2019-06" db="EMBL/GenBank/DDBJ databases">
        <title>Persicimonas caeni gen. nov., sp. nov., a predatory bacterium isolated from solar saltern.</title>
        <authorList>
            <person name="Wang S."/>
        </authorList>
    </citation>
    <scope>NUCLEOTIDE SEQUENCE [LARGE SCALE GENOMIC DNA]</scope>
    <source>
        <strain evidence="2 3">YN101</strain>
    </source>
</reference>
<dbReference type="InterPro" id="IPR011322">
    <property type="entry name" value="N-reg_PII-like_a/b"/>
</dbReference>
<organism evidence="2 3">
    <name type="scientific">Persicimonas caeni</name>
    <dbReference type="NCBI Taxonomy" id="2292766"/>
    <lineage>
        <taxon>Bacteria</taxon>
        <taxon>Deltaproteobacteria</taxon>
        <taxon>Bradymonadales</taxon>
        <taxon>Bradymonadaceae</taxon>
        <taxon>Persicimonas</taxon>
    </lineage>
</organism>
<dbReference type="PANTHER" id="PTHR23419:SF8">
    <property type="entry name" value="FI09726P"/>
    <property type="match status" value="1"/>
</dbReference>
<dbReference type="Gene3D" id="3.30.70.120">
    <property type="match status" value="1"/>
</dbReference>
<name>A0A4Y6PTA5_PERCE</name>
<dbReference type="AlphaFoldDB" id="A0A4Y6PTA5"/>
<keyword evidence="3" id="KW-1185">Reference proteome</keyword>
<sequence>MLRVVLCNCSPNESKELARTLIEERLAACVNILPSITSCYVWQNELCEEEEHTLLIKTTDKRYHAMKERLEELHSYDVPEIIALNTDDVLDSYARWAHEQTS</sequence>
<dbReference type="RefSeq" id="WP_141198044.1">
    <property type="nucleotide sequence ID" value="NZ_CP041186.1"/>
</dbReference>
<evidence type="ECO:0000256" key="1">
    <source>
        <dbReference type="ARBA" id="ARBA00010169"/>
    </source>
</evidence>
<gene>
    <name evidence="2" type="ORF">FIV42_12650</name>
</gene>
<accession>A0A4Y6PTA5</accession>
<dbReference type="InterPro" id="IPR015867">
    <property type="entry name" value="N-reg_PII/ATP_PRibTrfase_C"/>
</dbReference>
<proteinExistence type="inferred from homology"/>
<dbReference type="GO" id="GO:0010038">
    <property type="term" value="P:response to metal ion"/>
    <property type="evidence" value="ECO:0007669"/>
    <property type="project" value="InterPro"/>
</dbReference>
<protein>
    <submittedName>
        <fullName evidence="2">Divalent-cation tolerance protein CutA</fullName>
    </submittedName>
</protein>
<accession>A0A5B8Y4B2</accession>
<dbReference type="OrthoDB" id="37622at2"/>
<comment type="similarity">
    <text evidence="1">Belongs to the CutA family.</text>
</comment>
<dbReference type="InterPro" id="IPR004323">
    <property type="entry name" value="Ion_tolerance_CutA"/>
</dbReference>
<dbReference type="GO" id="GO:0005507">
    <property type="term" value="F:copper ion binding"/>
    <property type="evidence" value="ECO:0007669"/>
    <property type="project" value="TreeGrafter"/>
</dbReference>
<dbReference type="PANTHER" id="PTHR23419">
    <property type="entry name" value="DIVALENT CATION TOLERANCE CUTA-RELATED"/>
    <property type="match status" value="1"/>
</dbReference>
<dbReference type="SUPFAM" id="SSF54913">
    <property type="entry name" value="GlnB-like"/>
    <property type="match status" value="1"/>
</dbReference>